<evidence type="ECO:0000256" key="7">
    <source>
        <dbReference type="ARBA" id="ARBA00022842"/>
    </source>
</evidence>
<dbReference type="NCBIfam" id="TIGR00347">
    <property type="entry name" value="bioD"/>
    <property type="match status" value="1"/>
</dbReference>
<dbReference type="GO" id="GO:0005829">
    <property type="term" value="C:cytosol"/>
    <property type="evidence" value="ECO:0007669"/>
    <property type="project" value="TreeGrafter"/>
</dbReference>
<feature type="binding site" evidence="8">
    <location>
        <begin position="119"/>
        <end position="122"/>
    </location>
    <ligand>
        <name>ATP</name>
        <dbReference type="ChEBI" id="CHEBI:30616"/>
    </ligand>
</feature>
<dbReference type="GO" id="GO:0009102">
    <property type="term" value="P:biotin biosynthetic process"/>
    <property type="evidence" value="ECO:0007669"/>
    <property type="project" value="UniProtKB-UniRule"/>
</dbReference>
<dbReference type="GO" id="GO:0000287">
    <property type="term" value="F:magnesium ion binding"/>
    <property type="evidence" value="ECO:0007669"/>
    <property type="project" value="UniProtKB-UniRule"/>
</dbReference>
<evidence type="ECO:0000256" key="3">
    <source>
        <dbReference type="ARBA" id="ARBA00022723"/>
    </source>
</evidence>
<protein>
    <recommendedName>
        <fullName evidence="8">ATP-dependent dethiobiotin synthetase BioD</fullName>
        <ecNumber evidence="8">6.3.3.3</ecNumber>
    </recommendedName>
    <alternativeName>
        <fullName evidence="8">DTB synthetase</fullName>
        <shortName evidence="8">DTBS</shortName>
    </alternativeName>
    <alternativeName>
        <fullName evidence="8">Dethiobiotin synthase</fullName>
    </alternativeName>
</protein>
<comment type="subunit">
    <text evidence="8">Homodimer.</text>
</comment>
<reference evidence="9 10" key="1">
    <citation type="submission" date="2018-04" db="EMBL/GenBank/DDBJ databases">
        <title>Polynucleobacter sp. UH21B genome.</title>
        <authorList>
            <person name="Hahn M.W."/>
        </authorList>
    </citation>
    <scope>NUCLEOTIDE SEQUENCE [LARGE SCALE GENOMIC DNA]</scope>
    <source>
        <strain evidence="9 10">MWH-UH21B</strain>
    </source>
</reference>
<dbReference type="SUPFAM" id="SSF52540">
    <property type="entry name" value="P-loop containing nucleoside triphosphate hydrolases"/>
    <property type="match status" value="1"/>
</dbReference>
<proteinExistence type="inferred from homology"/>
<feature type="binding site" evidence="8">
    <location>
        <position position="58"/>
    </location>
    <ligand>
        <name>ATP</name>
        <dbReference type="ChEBI" id="CHEBI:30616"/>
    </ligand>
</feature>
<evidence type="ECO:0000313" key="10">
    <source>
        <dbReference type="Proteomes" id="UP000503312"/>
    </source>
</evidence>
<dbReference type="FunFam" id="3.40.50.300:FF:000292">
    <property type="entry name" value="ATP-dependent dethiobiotin synthetase BioD"/>
    <property type="match status" value="1"/>
</dbReference>
<evidence type="ECO:0000313" key="9">
    <source>
        <dbReference type="EMBL" id="QKM63890.1"/>
    </source>
</evidence>
<dbReference type="GO" id="GO:0042803">
    <property type="term" value="F:protein homodimerization activity"/>
    <property type="evidence" value="ECO:0007669"/>
    <property type="project" value="UniProtKB-ARBA"/>
</dbReference>
<dbReference type="InterPro" id="IPR004472">
    <property type="entry name" value="DTB_synth_BioD"/>
</dbReference>
<evidence type="ECO:0000256" key="1">
    <source>
        <dbReference type="ARBA" id="ARBA00022490"/>
    </source>
</evidence>
<feature type="binding site" evidence="8">
    <location>
        <begin position="179"/>
        <end position="180"/>
    </location>
    <ligand>
        <name>ATP</name>
        <dbReference type="ChEBI" id="CHEBI:30616"/>
    </ligand>
</feature>
<keyword evidence="5 8" id="KW-0093">Biotin biosynthesis</keyword>
<keyword evidence="7 8" id="KW-0460">Magnesium</keyword>
<comment type="function">
    <text evidence="8">Catalyzes a mechanistically unusual reaction, the ATP-dependent insertion of CO2 between the N7 and N8 nitrogen atoms of 7,8-diaminopelargonic acid (DAPA, also called 7,8-diammoniononanoate) to form a ureido ring.</text>
</comment>
<feature type="binding site" evidence="8">
    <location>
        <begin position="208"/>
        <end position="210"/>
    </location>
    <ligand>
        <name>ATP</name>
        <dbReference type="ChEBI" id="CHEBI:30616"/>
    </ligand>
</feature>
<gene>
    <name evidence="8 9" type="primary">bioD</name>
    <name evidence="9" type="ORF">DCO17_00800</name>
</gene>
<dbReference type="KEGG" id="ptrp:DCO17_00800"/>
<evidence type="ECO:0000256" key="4">
    <source>
        <dbReference type="ARBA" id="ARBA00022741"/>
    </source>
</evidence>
<evidence type="ECO:0000256" key="5">
    <source>
        <dbReference type="ARBA" id="ARBA00022756"/>
    </source>
</evidence>
<feature type="active site" evidence="8">
    <location>
        <position position="40"/>
    </location>
</feature>
<keyword evidence="6 8" id="KW-0067">ATP-binding</keyword>
<keyword evidence="1 8" id="KW-0963">Cytoplasm</keyword>
<keyword evidence="3 8" id="KW-0479">Metal-binding</keyword>
<feature type="binding site" evidence="8">
    <location>
        <position position="19"/>
    </location>
    <ligand>
        <name>Mg(2+)</name>
        <dbReference type="ChEBI" id="CHEBI:18420"/>
    </ligand>
</feature>
<dbReference type="GO" id="GO:0004141">
    <property type="term" value="F:dethiobiotin synthase activity"/>
    <property type="evidence" value="ECO:0007669"/>
    <property type="project" value="UniProtKB-UniRule"/>
</dbReference>
<evidence type="ECO:0000256" key="6">
    <source>
        <dbReference type="ARBA" id="ARBA00022840"/>
    </source>
</evidence>
<dbReference type="GO" id="GO:0005524">
    <property type="term" value="F:ATP binding"/>
    <property type="evidence" value="ECO:0007669"/>
    <property type="project" value="UniProtKB-UniRule"/>
</dbReference>
<dbReference type="PANTHER" id="PTHR43210">
    <property type="entry name" value="DETHIOBIOTIN SYNTHETASE"/>
    <property type="match status" value="1"/>
</dbReference>
<dbReference type="CDD" id="cd03109">
    <property type="entry name" value="DTBS"/>
    <property type="match status" value="1"/>
</dbReference>
<keyword evidence="10" id="KW-1185">Reference proteome</keyword>
<keyword evidence="2 8" id="KW-0436">Ligase</keyword>
<dbReference type="UniPathway" id="UPA00078">
    <property type="reaction ID" value="UER00161"/>
</dbReference>
<dbReference type="EMBL" id="CP028942">
    <property type="protein sequence ID" value="QKM63890.1"/>
    <property type="molecule type" value="Genomic_DNA"/>
</dbReference>
<dbReference type="Proteomes" id="UP000503312">
    <property type="component" value="Chromosome"/>
</dbReference>
<organism evidence="9 10">
    <name type="scientific">Polynucleobacter tropicus</name>
    <dbReference type="NCBI Taxonomy" id="1743174"/>
    <lineage>
        <taxon>Bacteria</taxon>
        <taxon>Pseudomonadati</taxon>
        <taxon>Pseudomonadota</taxon>
        <taxon>Betaproteobacteria</taxon>
        <taxon>Burkholderiales</taxon>
        <taxon>Burkholderiaceae</taxon>
        <taxon>Polynucleobacter</taxon>
    </lineage>
</organism>
<comment type="subcellular location">
    <subcellularLocation>
        <location evidence="8">Cytoplasm</location>
    </subcellularLocation>
</comment>
<dbReference type="AlphaFoldDB" id="A0A6M9PM42"/>
<evidence type="ECO:0000256" key="2">
    <source>
        <dbReference type="ARBA" id="ARBA00022598"/>
    </source>
</evidence>
<dbReference type="Pfam" id="PF13500">
    <property type="entry name" value="AAA_26"/>
    <property type="match status" value="1"/>
</dbReference>
<dbReference type="Gene3D" id="3.40.50.300">
    <property type="entry name" value="P-loop containing nucleotide triphosphate hydrolases"/>
    <property type="match status" value="1"/>
</dbReference>
<sequence length="239" mass="25959">MSTLPGFFVTGTDTEVGKTLVSGALILKLRELDKQVVGFKPVVAGTYPGQNGQPLNEDLETLRIASNLQQGQLSLCPYVLDTPAAPHLAAKRKGIRLELETMLKAYKDLQREKGCVVVEGAGGFLVPLNDQMNLGDFAQQIQLPVILVVGMKLGCINHALLTIEAIRARKLVIAAWIANTLDQEMGLLSENIETLQSRISAPFLGLIPNLPTNIQKLSNQPYSLEALKFAAQHIQLPAE</sequence>
<comment type="cofactor">
    <cofactor evidence="8">
        <name>Mg(2+)</name>
        <dbReference type="ChEBI" id="CHEBI:18420"/>
    </cofactor>
</comment>
<accession>A0A6M9PM42</accession>
<name>A0A6M9PM42_9BURK</name>
<keyword evidence="4 8" id="KW-0547">Nucleotide-binding</keyword>
<dbReference type="HAMAP" id="MF_00336">
    <property type="entry name" value="BioD"/>
    <property type="match status" value="1"/>
</dbReference>
<comment type="similarity">
    <text evidence="8">Belongs to the dethiobiotin synthetase family.</text>
</comment>
<comment type="catalytic activity">
    <reaction evidence="8">
        <text>(7R,8S)-7,8-diammoniononanoate + CO2 + ATP = (4R,5S)-dethiobiotin + ADP + phosphate + 3 H(+)</text>
        <dbReference type="Rhea" id="RHEA:15805"/>
        <dbReference type="ChEBI" id="CHEBI:15378"/>
        <dbReference type="ChEBI" id="CHEBI:16526"/>
        <dbReference type="ChEBI" id="CHEBI:30616"/>
        <dbReference type="ChEBI" id="CHEBI:43474"/>
        <dbReference type="ChEBI" id="CHEBI:149469"/>
        <dbReference type="ChEBI" id="CHEBI:149473"/>
        <dbReference type="ChEBI" id="CHEBI:456216"/>
        <dbReference type="EC" id="6.3.3.3"/>
    </reaction>
</comment>
<feature type="binding site" evidence="8">
    <location>
        <begin position="15"/>
        <end position="20"/>
    </location>
    <ligand>
        <name>ATP</name>
        <dbReference type="ChEBI" id="CHEBI:30616"/>
    </ligand>
</feature>
<feature type="binding site" evidence="8">
    <location>
        <position position="58"/>
    </location>
    <ligand>
        <name>Mg(2+)</name>
        <dbReference type="ChEBI" id="CHEBI:18420"/>
    </ligand>
</feature>
<dbReference type="PIRSF" id="PIRSF006755">
    <property type="entry name" value="DTB_synth"/>
    <property type="match status" value="1"/>
</dbReference>
<dbReference type="InterPro" id="IPR027417">
    <property type="entry name" value="P-loop_NTPase"/>
</dbReference>
<comment type="caution">
    <text evidence="8">Lacks conserved residue(s) required for the propagation of feature annotation.</text>
</comment>
<evidence type="ECO:0000256" key="8">
    <source>
        <dbReference type="HAMAP-Rule" id="MF_00336"/>
    </source>
</evidence>
<dbReference type="EC" id="6.3.3.3" evidence="8"/>
<feature type="binding site" evidence="8">
    <location>
        <position position="119"/>
    </location>
    <ligand>
        <name>Mg(2+)</name>
        <dbReference type="ChEBI" id="CHEBI:18420"/>
    </ligand>
</feature>
<comment type="pathway">
    <text evidence="8">Cofactor biosynthesis; biotin biosynthesis; biotin from 7,8-diaminononanoate: step 1/2.</text>
</comment>
<dbReference type="PANTHER" id="PTHR43210:SF5">
    <property type="entry name" value="DETHIOBIOTIN SYNTHETASE"/>
    <property type="match status" value="1"/>
</dbReference>
<dbReference type="RefSeq" id="WP_173954934.1">
    <property type="nucleotide sequence ID" value="NZ_CP028942.1"/>
</dbReference>